<accession>A0AAV7MLJ4</accession>
<dbReference type="EMBL" id="JANPWB010000013">
    <property type="protein sequence ID" value="KAJ1104646.1"/>
    <property type="molecule type" value="Genomic_DNA"/>
</dbReference>
<keyword evidence="2" id="KW-1185">Reference proteome</keyword>
<evidence type="ECO:0000313" key="1">
    <source>
        <dbReference type="EMBL" id="KAJ1104646.1"/>
    </source>
</evidence>
<protein>
    <submittedName>
        <fullName evidence="1">Uncharacterized protein</fullName>
    </submittedName>
</protein>
<gene>
    <name evidence="1" type="ORF">NDU88_002056</name>
</gene>
<reference evidence="1" key="1">
    <citation type="journal article" date="2022" name="bioRxiv">
        <title>Sequencing and chromosome-scale assembly of the giantPleurodeles waltlgenome.</title>
        <authorList>
            <person name="Brown T."/>
            <person name="Elewa A."/>
            <person name="Iarovenko S."/>
            <person name="Subramanian E."/>
            <person name="Araus A.J."/>
            <person name="Petzold A."/>
            <person name="Susuki M."/>
            <person name="Suzuki K.-i.T."/>
            <person name="Hayashi T."/>
            <person name="Toyoda A."/>
            <person name="Oliveira C."/>
            <person name="Osipova E."/>
            <person name="Leigh N.D."/>
            <person name="Simon A."/>
            <person name="Yun M.H."/>
        </authorList>
    </citation>
    <scope>NUCLEOTIDE SEQUENCE</scope>
    <source>
        <strain evidence="1">20211129_DDA</strain>
        <tissue evidence="1">Liver</tissue>
    </source>
</reference>
<name>A0AAV7MLJ4_PLEWA</name>
<dbReference type="AlphaFoldDB" id="A0AAV7MLJ4"/>
<evidence type="ECO:0000313" key="2">
    <source>
        <dbReference type="Proteomes" id="UP001066276"/>
    </source>
</evidence>
<dbReference type="Proteomes" id="UP001066276">
    <property type="component" value="Chromosome 9"/>
</dbReference>
<proteinExistence type="predicted"/>
<organism evidence="1 2">
    <name type="scientific">Pleurodeles waltl</name>
    <name type="common">Iberian ribbed newt</name>
    <dbReference type="NCBI Taxonomy" id="8319"/>
    <lineage>
        <taxon>Eukaryota</taxon>
        <taxon>Metazoa</taxon>
        <taxon>Chordata</taxon>
        <taxon>Craniata</taxon>
        <taxon>Vertebrata</taxon>
        <taxon>Euteleostomi</taxon>
        <taxon>Amphibia</taxon>
        <taxon>Batrachia</taxon>
        <taxon>Caudata</taxon>
        <taxon>Salamandroidea</taxon>
        <taxon>Salamandridae</taxon>
        <taxon>Pleurodelinae</taxon>
        <taxon>Pleurodeles</taxon>
    </lineage>
</organism>
<sequence length="68" mass="7141">MPGEVGRIVRVHPCPADAEPSKQCPTSAVFSPLQHPEGQEAGKPEIRPRSGVSVALAGKEIRLVTEAA</sequence>
<comment type="caution">
    <text evidence="1">The sequence shown here is derived from an EMBL/GenBank/DDBJ whole genome shotgun (WGS) entry which is preliminary data.</text>
</comment>